<keyword evidence="3" id="KW-1185">Reference proteome</keyword>
<feature type="compositionally biased region" description="Basic and acidic residues" evidence="1">
    <location>
        <begin position="653"/>
        <end position="662"/>
    </location>
</feature>
<dbReference type="Proteomes" id="UP001205998">
    <property type="component" value="Unassembled WGS sequence"/>
</dbReference>
<feature type="region of interest" description="Disordered" evidence="1">
    <location>
        <begin position="1078"/>
        <end position="1130"/>
    </location>
</feature>
<feature type="compositionally biased region" description="Basic residues" evidence="1">
    <location>
        <begin position="1161"/>
        <end position="1184"/>
    </location>
</feature>
<feature type="compositionally biased region" description="Polar residues" evidence="1">
    <location>
        <begin position="641"/>
        <end position="650"/>
    </location>
</feature>
<evidence type="ECO:0000256" key="1">
    <source>
        <dbReference type="SAM" id="MobiDB-lite"/>
    </source>
</evidence>
<dbReference type="InterPro" id="IPR037656">
    <property type="entry name" value="DUF5525"/>
</dbReference>
<protein>
    <submittedName>
        <fullName evidence="2">Uncharacterized protein</fullName>
    </submittedName>
</protein>
<feature type="compositionally biased region" description="Low complexity" evidence="1">
    <location>
        <begin position="1094"/>
        <end position="1103"/>
    </location>
</feature>
<feature type="region of interest" description="Disordered" evidence="1">
    <location>
        <begin position="1"/>
        <end position="26"/>
    </location>
</feature>
<feature type="region of interest" description="Disordered" evidence="1">
    <location>
        <begin position="627"/>
        <end position="665"/>
    </location>
</feature>
<feature type="region of interest" description="Disordered" evidence="1">
    <location>
        <begin position="438"/>
        <end position="458"/>
    </location>
</feature>
<dbReference type="Gene3D" id="2.80.10.70">
    <property type="entry name" value="Spindlin/Ssty"/>
    <property type="match status" value="1"/>
</dbReference>
<feature type="compositionally biased region" description="Basic and acidic residues" evidence="1">
    <location>
        <begin position="1116"/>
        <end position="1130"/>
    </location>
</feature>
<proteinExistence type="predicted"/>
<sequence>MNSKRVQSFVDPLPQGKRARLEDTVSTSGLSKVNSLPQYSQDESLPYRHTYMSCTLGGHEALDLPSTWSPSRIFVRNGGSPVVHASATEGSLTNQVIYRPENMNYPEDNGSPTVADTVPAKQKFGYSTRSLSKQSPSSAGLMSPVPFRKGPVGCTSLSPSTAEKSGGLAIPKPVYGHGPCCASQKCIVGHGYSMDQGLQRVPPQVFDDDRITYYGHWTCMNKKESEALMQQRLLSFEHCGERAPLKDVTTDGYHSLSPSVPERFSAFSDPRHSNYIYNHAHPIVLSAPDHCQRFQMPRQAHKDQTPMYEQMPEVQYGTHMQIYQDGCPHPSKYRDIPQHSLLYCPKNNIDVYKPDNSQQTSGQHPILHNFFRDFRNPYTVVPPGHPAVRNVPADPAYRTHLNRQMNPFNKRQFCPPVMQQIEQPLDFSIRREQNAVPNQELPSQSQLGNKGTLHQNNPQAHHLVSNNLHLQNSSIQCRGQDNCLINSHNYTASPPFTRDIISKNQSLCFLDKPDSGAVLSKKHMVEPDKSHENDSLAKVKMLQLNAKEINHPSSPPMPVINKVFSLAPYKAYLEATGVLSSAQDPSSPKLAPESKPTKDEPEEQNIDPKKNVDIDILRLKLKKEKIEPEENECQSGKESHSPVNSENNHNVGVKKEQDHLESTDGDTAVKNALYSDLKPIATETPKKNLDSNITCSVMDGVAMPTQNGDQMQSDFPSHLSGKSQSPTLTDQLTFSQNKIPPHCLKLTSFKIILPDIFKRPVSPVPEVLNSPVENKVAISSRQARYEFMEFHQSLCGLISGCISQTSNCELRNWLSRLDMDESASHSAKTQKVSCLLGSKSREVWMKNEETARALQKVLYQLKNYVRIQECPFPHVIRAGAVFIPMWVVKELLFPQVQGTFIDQVLQEHRVELRPTTLSEERQLTQLHRRAFSSKLRRLLSLKHLPDIYPDILNLLYYADVCKVLGIEANGLLKKECMQSSDELQSSFNGFDMHCISPSPHMTDTEDLKQTSCQKNLRTKGRVKGACKRRFLGDDTSSEEDGPAEESETWTFTSCLEVESWENVSAACTNVEAHIEVKIESDAEQGPENSWGRPLTSDDLSSESTDVDTEMTSLSSYERHAPSSTKRRSDMVLKLKKVYHTKGRRGQVSHYQRVPDQSEVQRRRHRRYHRKKKHRSSKSSIRHRLRKFSSRSKLCPYLSTQCTSENRRRWVLRSAVQNTHQAIRNSYPDLVGKRIRHLYEENDKTEVWYKGVVLRIHESHPNPLKTVFEVKYDSEPEWQYYLELLVDYKKGWLEIEA</sequence>
<organism evidence="2 3">
    <name type="scientific">Silurus asotus</name>
    <name type="common">Amur catfish</name>
    <name type="synonym">Parasilurus asotus</name>
    <dbReference type="NCBI Taxonomy" id="30991"/>
    <lineage>
        <taxon>Eukaryota</taxon>
        <taxon>Metazoa</taxon>
        <taxon>Chordata</taxon>
        <taxon>Craniata</taxon>
        <taxon>Vertebrata</taxon>
        <taxon>Euteleostomi</taxon>
        <taxon>Actinopterygii</taxon>
        <taxon>Neopterygii</taxon>
        <taxon>Teleostei</taxon>
        <taxon>Ostariophysi</taxon>
        <taxon>Siluriformes</taxon>
        <taxon>Siluridae</taxon>
        <taxon>Silurus</taxon>
    </lineage>
</organism>
<feature type="region of interest" description="Disordered" evidence="1">
    <location>
        <begin position="1142"/>
        <end position="1184"/>
    </location>
</feature>
<reference evidence="2" key="1">
    <citation type="submission" date="2018-07" db="EMBL/GenBank/DDBJ databases">
        <title>Comparative genomics of catfishes provides insights into carnivory and benthic adaptation.</title>
        <authorList>
            <person name="Zhang Y."/>
            <person name="Wang D."/>
            <person name="Peng Z."/>
            <person name="Zheng S."/>
            <person name="Shao F."/>
            <person name="Tao W."/>
        </authorList>
    </citation>
    <scope>NUCLEOTIDE SEQUENCE</scope>
    <source>
        <strain evidence="2">Chongqing</strain>
    </source>
</reference>
<comment type="caution">
    <text evidence="2">The sequence shown here is derived from an EMBL/GenBank/DDBJ whole genome shotgun (WGS) entry which is preliminary data.</text>
</comment>
<accession>A0AAD5AWK2</accession>
<dbReference type="PANTHER" id="PTHR28422">
    <property type="entry name" value="SIMILAR TO HUMAN CHROMOSOME 15 OPEN READING FRAME 39"/>
    <property type="match status" value="1"/>
</dbReference>
<evidence type="ECO:0000313" key="3">
    <source>
        <dbReference type="Proteomes" id="UP001205998"/>
    </source>
</evidence>
<feature type="region of interest" description="Disordered" evidence="1">
    <location>
        <begin position="579"/>
        <end position="612"/>
    </location>
</feature>
<dbReference type="PANTHER" id="PTHR28422:SF1">
    <property type="entry name" value="SIMILAR TO HUMAN CHROMOSOME 15 OPEN READING FRAME 39"/>
    <property type="match status" value="1"/>
</dbReference>
<dbReference type="Pfam" id="PF17663">
    <property type="entry name" value="DUF5525"/>
    <property type="match status" value="1"/>
</dbReference>
<evidence type="ECO:0000313" key="2">
    <source>
        <dbReference type="EMBL" id="KAI5623971.1"/>
    </source>
</evidence>
<dbReference type="InterPro" id="IPR042567">
    <property type="entry name" value="SPIN/Ssty_sf"/>
</dbReference>
<name>A0AAD5AWK2_SILAS</name>
<dbReference type="EMBL" id="MU551596">
    <property type="protein sequence ID" value="KAI5623971.1"/>
    <property type="molecule type" value="Genomic_DNA"/>
</dbReference>
<gene>
    <name evidence="2" type="ORF">C0J50_16652</name>
</gene>